<comment type="caution">
    <text evidence="2">The sequence shown here is derived from an EMBL/GenBank/DDBJ whole genome shotgun (WGS) entry which is preliminary data.</text>
</comment>
<evidence type="ECO:0000313" key="2">
    <source>
        <dbReference type="EMBL" id="KGE85177.1"/>
    </source>
</evidence>
<keyword evidence="1" id="KW-0732">Signal</keyword>
<dbReference type="EMBL" id="JPOS01000092">
    <property type="protein sequence ID" value="KGE85177.1"/>
    <property type="molecule type" value="Genomic_DNA"/>
</dbReference>
<feature type="chain" id="PRO_5001939710" description="SH3b domain-containing protein" evidence="1">
    <location>
        <begin position="23"/>
        <end position="361"/>
    </location>
</feature>
<evidence type="ECO:0000256" key="1">
    <source>
        <dbReference type="SAM" id="SignalP"/>
    </source>
</evidence>
<evidence type="ECO:0000313" key="3">
    <source>
        <dbReference type="Proteomes" id="UP000029736"/>
    </source>
</evidence>
<dbReference type="STRING" id="1524460.IX84_29295"/>
<dbReference type="AlphaFoldDB" id="A0A098S1Y2"/>
<gene>
    <name evidence="2" type="ORF">IX84_29295</name>
</gene>
<dbReference type="Proteomes" id="UP000029736">
    <property type="component" value="Unassembled WGS sequence"/>
</dbReference>
<feature type="signal peptide" evidence="1">
    <location>
        <begin position="1"/>
        <end position="22"/>
    </location>
</feature>
<name>A0A098S1Y2_9BACT</name>
<reference evidence="2 3" key="1">
    <citation type="journal article" date="2014" name="Int. J. Syst. Evol. Microbiol.">
        <title>Phaeodactylibacter xiamenensis gen. nov., sp. nov., a member of the family Saprospiraceae isolated from the marine alga Phaeodactylum tricornutum.</title>
        <authorList>
            <person name="Chen Z.Jr."/>
            <person name="Lei X."/>
            <person name="Lai Q."/>
            <person name="Li Y."/>
            <person name="Zhang B."/>
            <person name="Zhang J."/>
            <person name="Zhang H."/>
            <person name="Yang L."/>
            <person name="Zheng W."/>
            <person name="Tian Y."/>
            <person name="Yu Z."/>
            <person name="Xu H.Jr."/>
            <person name="Zheng T."/>
        </authorList>
    </citation>
    <scope>NUCLEOTIDE SEQUENCE [LARGE SCALE GENOMIC DNA]</scope>
    <source>
        <strain evidence="2 3">KD52</strain>
    </source>
</reference>
<proteinExistence type="predicted"/>
<organism evidence="2 3">
    <name type="scientific">Phaeodactylibacter xiamenensis</name>
    <dbReference type="NCBI Taxonomy" id="1524460"/>
    <lineage>
        <taxon>Bacteria</taxon>
        <taxon>Pseudomonadati</taxon>
        <taxon>Bacteroidota</taxon>
        <taxon>Saprospiria</taxon>
        <taxon>Saprospirales</taxon>
        <taxon>Haliscomenobacteraceae</taxon>
        <taxon>Phaeodactylibacter</taxon>
    </lineage>
</organism>
<protein>
    <recommendedName>
        <fullName evidence="4">SH3b domain-containing protein</fullName>
    </recommendedName>
</protein>
<sequence>MKRGFFLLSIICSLLILSCGEAAVPDAAAGMEEKPNSEDSGKTSPAYPAVELGVPLFQIREAPDVESLGLGNLQKGDLLELLGPVSAHTTRLTIGEKTFYQPWLLVRTEAGTEGWVHAAVIAGEIPEGLRLKALIGKELAQEAERYDQAFQEMEEAASVVRTIRQAHQLCEQLTLVMQLQPPDMASEVARLLPALSVSWVASAGSWHFYVDYKAFSMAARRSESSADEALLELFYAAYPVDSIGYLYPAWKLEVDNRSVFSLLGKGVHTSFLNRLDQTKHHRDIAGPEIEQLKALLINDMTEPTVLYWEAREKVLQELESILDNTFTVLTTSDTLALHQRLMGLRDTAITDERRFNFRAGL</sequence>
<dbReference type="RefSeq" id="WP_044229186.1">
    <property type="nucleotide sequence ID" value="NZ_JBKAGJ010000011.1"/>
</dbReference>
<evidence type="ECO:0008006" key="4">
    <source>
        <dbReference type="Google" id="ProtNLM"/>
    </source>
</evidence>
<dbReference type="OrthoDB" id="1489401at2"/>
<dbReference type="PROSITE" id="PS51257">
    <property type="entry name" value="PROKAR_LIPOPROTEIN"/>
    <property type="match status" value="1"/>
</dbReference>
<keyword evidence="3" id="KW-1185">Reference proteome</keyword>
<accession>A0A098S1Y2</accession>